<dbReference type="InterPro" id="IPR036812">
    <property type="entry name" value="NAD(P)_OxRdtase_dom_sf"/>
</dbReference>
<dbReference type="SUPFAM" id="SSF51430">
    <property type="entry name" value="NAD(P)-linked oxidoreductase"/>
    <property type="match status" value="1"/>
</dbReference>
<dbReference type="PRINTS" id="PR00069">
    <property type="entry name" value="ALDKETRDTASE"/>
</dbReference>
<dbReference type="GO" id="GO:0016491">
    <property type="term" value="F:oxidoreductase activity"/>
    <property type="evidence" value="ECO:0007669"/>
    <property type="project" value="InterPro"/>
</dbReference>
<evidence type="ECO:0000259" key="2">
    <source>
        <dbReference type="Pfam" id="PF00248"/>
    </source>
</evidence>
<dbReference type="PIRSF" id="PIRSF000097">
    <property type="entry name" value="AKR"/>
    <property type="match status" value="1"/>
</dbReference>
<keyword evidence="4" id="KW-1185">Reference proteome</keyword>
<dbReference type="Pfam" id="PF00248">
    <property type="entry name" value="Aldo_ket_red"/>
    <property type="match status" value="1"/>
</dbReference>
<evidence type="ECO:0000313" key="4">
    <source>
        <dbReference type="Proteomes" id="UP001151699"/>
    </source>
</evidence>
<name>A0A9Q0RU88_9DIPT</name>
<gene>
    <name evidence="3" type="primary">AKR1E2_4</name>
    <name evidence="3" type="ORF">Bhyg_16172</name>
</gene>
<evidence type="ECO:0000256" key="1">
    <source>
        <dbReference type="PIRSR" id="PIRSR000097-3"/>
    </source>
</evidence>
<feature type="domain" description="NADP-dependent oxidoreductase" evidence="2">
    <location>
        <begin position="17"/>
        <end position="272"/>
    </location>
</feature>
<reference evidence="3" key="1">
    <citation type="submission" date="2022-07" db="EMBL/GenBank/DDBJ databases">
        <authorList>
            <person name="Trinca V."/>
            <person name="Uliana J.V.C."/>
            <person name="Torres T.T."/>
            <person name="Ward R.J."/>
            <person name="Monesi N."/>
        </authorList>
    </citation>
    <scope>NUCLEOTIDE SEQUENCE</scope>
    <source>
        <strain evidence="3">HSMRA1968</strain>
        <tissue evidence="3">Whole embryos</tissue>
    </source>
</reference>
<feature type="site" description="Lowers pKa of active site Tyr" evidence="1">
    <location>
        <position position="82"/>
    </location>
</feature>
<dbReference type="OrthoDB" id="416253at2759"/>
<dbReference type="InterPro" id="IPR018170">
    <property type="entry name" value="Aldo/ket_reductase_CS"/>
</dbReference>
<dbReference type="AlphaFoldDB" id="A0A9Q0RU88"/>
<organism evidence="3 4">
    <name type="scientific">Pseudolycoriella hygida</name>
    <dbReference type="NCBI Taxonomy" id="35572"/>
    <lineage>
        <taxon>Eukaryota</taxon>
        <taxon>Metazoa</taxon>
        <taxon>Ecdysozoa</taxon>
        <taxon>Arthropoda</taxon>
        <taxon>Hexapoda</taxon>
        <taxon>Insecta</taxon>
        <taxon>Pterygota</taxon>
        <taxon>Neoptera</taxon>
        <taxon>Endopterygota</taxon>
        <taxon>Diptera</taxon>
        <taxon>Nematocera</taxon>
        <taxon>Sciaroidea</taxon>
        <taxon>Sciaridae</taxon>
        <taxon>Pseudolycoriella</taxon>
    </lineage>
</organism>
<dbReference type="EMBL" id="WJQU01003328">
    <property type="protein sequence ID" value="KAJ6625699.1"/>
    <property type="molecule type" value="Genomic_DNA"/>
</dbReference>
<accession>A0A9Q0RU88</accession>
<protein>
    <submittedName>
        <fullName evidence="3">1,5-anhydro-D-fructose reductase</fullName>
    </submittedName>
</protein>
<comment type="caution">
    <text evidence="3">The sequence shown here is derived from an EMBL/GenBank/DDBJ whole genome shotgun (WGS) entry which is preliminary data.</text>
</comment>
<proteinExistence type="predicted"/>
<dbReference type="Gene3D" id="3.20.20.100">
    <property type="entry name" value="NADP-dependent oxidoreductase domain"/>
    <property type="match status" value="1"/>
</dbReference>
<sequence>MPVIESVTLGNNTKIPIFGLATWGWSESAPESISQSVKDAIDLGYRFFDVSPGKMEEEVGEAIADKIKEGAVKREELYLVGKLSDPKAFHKADLMKEALLTTMRRLNVAYLDLYVIDCPEGSLISGDDFVDTWYEMEKFVDNFLVKSIGVSNFNHDLLKHLMNGARFLPVTNQLECPPSYTQRAVRDFCREKRVFITAYNITASSTLIEEPLIVELATKYKKTPEEILLRYQIDMGHIALAQLQSKSRMKNYLEIFKFTLTKSDLSALEKLDRRTKAYV</sequence>
<dbReference type="Proteomes" id="UP001151699">
    <property type="component" value="Unassembled WGS sequence"/>
</dbReference>
<dbReference type="PANTHER" id="PTHR11732">
    <property type="entry name" value="ALDO/KETO REDUCTASE"/>
    <property type="match status" value="1"/>
</dbReference>
<evidence type="ECO:0000313" key="3">
    <source>
        <dbReference type="EMBL" id="KAJ6625699.1"/>
    </source>
</evidence>
<dbReference type="InterPro" id="IPR023210">
    <property type="entry name" value="NADP_OxRdtase_dom"/>
</dbReference>
<dbReference type="PROSITE" id="PS00062">
    <property type="entry name" value="ALDOKETO_REDUCTASE_2"/>
    <property type="match status" value="1"/>
</dbReference>
<dbReference type="InterPro" id="IPR020471">
    <property type="entry name" value="AKR"/>
</dbReference>